<accession>A0AAP1G6V2</accession>
<evidence type="ECO:0000313" key="1">
    <source>
        <dbReference type="EMBL" id="KVA04675.1"/>
    </source>
</evidence>
<sequence length="160" mass="17718">MYDPATQARIRVYLGAYSHFYFNTTCEPADNWFANGARGIDVAVPGFTRAFAGNETIGMPVPADAYKYYDEYVIKAGQPLTITFRVGGDRVVDLGMAGKTTISQRVQHIARSFVPLPGNDYEVFPYDAAWGLEAKLRQLHVEGSRVSTTDVQLAAAQRCR</sequence>
<protein>
    <submittedName>
        <fullName evidence="1">Uncharacterized protein</fullName>
    </submittedName>
</protein>
<dbReference type="Proteomes" id="UP000056450">
    <property type="component" value="Unassembled WGS sequence"/>
</dbReference>
<evidence type="ECO:0000313" key="2">
    <source>
        <dbReference type="Proteomes" id="UP000056450"/>
    </source>
</evidence>
<dbReference type="AlphaFoldDB" id="A0AAP1G6V2"/>
<proteinExistence type="predicted"/>
<name>A0AAP1G6V2_9BURK</name>
<comment type="caution">
    <text evidence="1">The sequence shown here is derived from an EMBL/GenBank/DDBJ whole genome shotgun (WGS) entry which is preliminary data.</text>
</comment>
<organism evidence="1 2">
    <name type="scientific">Burkholderia latens</name>
    <dbReference type="NCBI Taxonomy" id="488446"/>
    <lineage>
        <taxon>Bacteria</taxon>
        <taxon>Pseudomonadati</taxon>
        <taxon>Pseudomonadota</taxon>
        <taxon>Betaproteobacteria</taxon>
        <taxon>Burkholderiales</taxon>
        <taxon>Burkholderiaceae</taxon>
        <taxon>Burkholderia</taxon>
        <taxon>Burkholderia cepacia complex</taxon>
    </lineage>
</organism>
<dbReference type="EMBL" id="LOTQ01000030">
    <property type="protein sequence ID" value="KVA04675.1"/>
    <property type="molecule type" value="Genomic_DNA"/>
</dbReference>
<reference evidence="1 2" key="1">
    <citation type="submission" date="2015-11" db="EMBL/GenBank/DDBJ databases">
        <title>Expanding the genomic diversity of Burkholderia species for the development of highly accurate diagnostics.</title>
        <authorList>
            <person name="Sahl J."/>
            <person name="Keim P."/>
            <person name="Wagner D."/>
        </authorList>
    </citation>
    <scope>NUCLEOTIDE SEQUENCE [LARGE SCALE GENOMIC DNA]</scope>
    <source>
        <strain evidence="1 2">RF32-BP12</strain>
    </source>
</reference>
<gene>
    <name evidence="1" type="ORF">WI41_21585</name>
</gene>